<proteinExistence type="predicted"/>
<evidence type="ECO:0000313" key="2">
    <source>
        <dbReference type="EMBL" id="GAJ11192.1"/>
    </source>
</evidence>
<dbReference type="InterPro" id="IPR046738">
    <property type="entry name" value="DUF6788"/>
</dbReference>
<gene>
    <name evidence="2" type="ORF">S12H4_42030</name>
</gene>
<name>X1V5X5_9ZZZZ</name>
<dbReference type="AlphaFoldDB" id="X1V5X5"/>
<dbReference type="EMBL" id="BARW01025674">
    <property type="protein sequence ID" value="GAJ11192.1"/>
    <property type="molecule type" value="Genomic_DNA"/>
</dbReference>
<evidence type="ECO:0000259" key="1">
    <source>
        <dbReference type="Pfam" id="PF20586"/>
    </source>
</evidence>
<accession>X1V5X5</accession>
<organism evidence="2">
    <name type="scientific">marine sediment metagenome</name>
    <dbReference type="NCBI Taxonomy" id="412755"/>
    <lineage>
        <taxon>unclassified sequences</taxon>
        <taxon>metagenomes</taxon>
        <taxon>ecological metagenomes</taxon>
    </lineage>
</organism>
<sequence length="79" mass="9592">MEKAKAIKKVTRLLRHYVPRETPKGTVLNGPYWYGYWQENGRTIKVYLGKELQKELEYLIKKRHKKPGYQQYTWPRPRG</sequence>
<comment type="caution">
    <text evidence="2">The sequence shown here is derived from an EMBL/GenBank/DDBJ whole genome shotgun (WGS) entry which is preliminary data.</text>
</comment>
<dbReference type="Pfam" id="PF20586">
    <property type="entry name" value="DUF6788"/>
    <property type="match status" value="1"/>
</dbReference>
<feature type="domain" description="DUF6788" evidence="1">
    <location>
        <begin position="17"/>
        <end position="57"/>
    </location>
</feature>
<reference evidence="2" key="1">
    <citation type="journal article" date="2014" name="Front. Microbiol.">
        <title>High frequency of phylogenetically diverse reductive dehalogenase-homologous genes in deep subseafloor sedimentary metagenomes.</title>
        <authorList>
            <person name="Kawai M."/>
            <person name="Futagami T."/>
            <person name="Toyoda A."/>
            <person name="Takaki Y."/>
            <person name="Nishi S."/>
            <person name="Hori S."/>
            <person name="Arai W."/>
            <person name="Tsubouchi T."/>
            <person name="Morono Y."/>
            <person name="Uchiyama I."/>
            <person name="Ito T."/>
            <person name="Fujiyama A."/>
            <person name="Inagaki F."/>
            <person name="Takami H."/>
        </authorList>
    </citation>
    <scope>NUCLEOTIDE SEQUENCE</scope>
    <source>
        <strain evidence="2">Expedition CK06-06</strain>
    </source>
</reference>
<protein>
    <recommendedName>
        <fullName evidence="1">DUF6788 domain-containing protein</fullName>
    </recommendedName>
</protein>